<evidence type="ECO:0000256" key="1">
    <source>
        <dbReference type="SAM" id="MobiDB-lite"/>
    </source>
</evidence>
<dbReference type="PROSITE" id="PS51257">
    <property type="entry name" value="PROKAR_LIPOPROTEIN"/>
    <property type="match status" value="1"/>
</dbReference>
<dbReference type="EMBL" id="ABLOJW010000010">
    <property type="protein sequence ID" value="EKT4092614.1"/>
    <property type="molecule type" value="Genomic_DNA"/>
</dbReference>
<evidence type="ECO:0000313" key="2">
    <source>
        <dbReference type="EMBL" id="EKT4092614.1"/>
    </source>
</evidence>
<gene>
    <name evidence="2" type="ORF">QEG23_002131</name>
</gene>
<protein>
    <submittedName>
        <fullName evidence="2">Uncharacterized protein</fullName>
    </submittedName>
</protein>
<dbReference type="SUPFAM" id="SSF52096">
    <property type="entry name" value="ClpP/crotonase"/>
    <property type="match status" value="1"/>
</dbReference>
<comment type="caution">
    <text evidence="2">The sequence shown here is derived from an EMBL/GenBank/DDBJ whole genome shotgun (WGS) entry which is preliminary data.</text>
</comment>
<evidence type="ECO:0000313" key="3">
    <source>
        <dbReference type="Proteomes" id="UP001218208"/>
    </source>
</evidence>
<dbReference type="Proteomes" id="UP001218208">
    <property type="component" value="Unassembled WGS sequence"/>
</dbReference>
<reference evidence="2" key="1">
    <citation type="submission" date="2022-07" db="EMBL/GenBank/DDBJ databases">
        <authorList>
            <consortium name="DAFM: The Division of Animal and Food Microbiology"/>
        </authorList>
    </citation>
    <scope>NUCLEOTIDE SEQUENCE</scope>
    <source>
        <strain evidence="2">19MO01SH01-2</strain>
    </source>
</reference>
<dbReference type="InterPro" id="IPR029045">
    <property type="entry name" value="ClpP/crotonase-like_dom_sf"/>
</dbReference>
<accession>A0AAI9C1W7</accession>
<feature type="region of interest" description="Disordered" evidence="1">
    <location>
        <begin position="38"/>
        <end position="62"/>
    </location>
</feature>
<sequence length="373" mass="40719">MSQRIIGLALVAMLVGCNAPTPPSPPVVAPLPAPVLPEPIPEAETKPVPAEEPAPAAEEPKGHVDDPAVVARLRKLIDQRSALGSKVFDAGVAIDGHTHAGTAFNEIHIPEHKCYVLGQLLGKADLVRPLAIDYEPDYDTQTTENASDLRIMSNSLHNFASVAKHILGMPYDERVVTWNLDCAGQLGLPRAFIKQEGQSSFYVVINDGKALKVLGDIEEGFAQKVQDAIEANPTVEVVALGSGGGYVHEAMKAGAYIRSRGLDTTLFNNCYSACPLVFMAGVERQNWSPYPKLGFHQIYTTDGQAIPFDSEPYRQVFGYLMRMGIEPRYVLQKMWSASPEGMTNVDGEDYDLCRANITTWIQRGCSNRDYGHP</sequence>
<organism evidence="2 3">
    <name type="scientific">Stenotrophomonas maltophilia</name>
    <name type="common">Pseudomonas maltophilia</name>
    <name type="synonym">Xanthomonas maltophilia</name>
    <dbReference type="NCBI Taxonomy" id="40324"/>
    <lineage>
        <taxon>Bacteria</taxon>
        <taxon>Pseudomonadati</taxon>
        <taxon>Pseudomonadota</taxon>
        <taxon>Gammaproteobacteria</taxon>
        <taxon>Lysobacterales</taxon>
        <taxon>Lysobacteraceae</taxon>
        <taxon>Stenotrophomonas</taxon>
        <taxon>Stenotrophomonas maltophilia group</taxon>
    </lineage>
</organism>
<feature type="compositionally biased region" description="Low complexity" evidence="1">
    <location>
        <begin position="46"/>
        <end position="57"/>
    </location>
</feature>
<name>A0AAI9C1W7_STEMA</name>
<proteinExistence type="predicted"/>
<dbReference type="AlphaFoldDB" id="A0AAI9C1W7"/>
<dbReference type="RefSeq" id="WP_099490550.1">
    <property type="nucleotide sequence ID" value="NZ_AP021908.1"/>
</dbReference>